<dbReference type="PROSITE" id="PS50995">
    <property type="entry name" value="HTH_MARR_2"/>
    <property type="match status" value="1"/>
</dbReference>
<dbReference type="RefSeq" id="WP_205117129.1">
    <property type="nucleotide sequence ID" value="NZ_JAFBCM010000001.1"/>
</dbReference>
<protein>
    <submittedName>
        <fullName evidence="2">MarR family winged helix-turn-helix transcriptional regulator</fullName>
    </submittedName>
</protein>
<dbReference type="InterPro" id="IPR039422">
    <property type="entry name" value="MarR/SlyA-like"/>
</dbReference>
<dbReference type="Proteomes" id="UP001595699">
    <property type="component" value="Unassembled WGS sequence"/>
</dbReference>
<organism evidence="2 3">
    <name type="scientific">Tenggerimyces flavus</name>
    <dbReference type="NCBI Taxonomy" id="1708749"/>
    <lineage>
        <taxon>Bacteria</taxon>
        <taxon>Bacillati</taxon>
        <taxon>Actinomycetota</taxon>
        <taxon>Actinomycetes</taxon>
        <taxon>Propionibacteriales</taxon>
        <taxon>Nocardioidaceae</taxon>
        <taxon>Tenggerimyces</taxon>
    </lineage>
</organism>
<name>A0ABV7Y6Z5_9ACTN</name>
<dbReference type="EMBL" id="JBHRZH010000006">
    <property type="protein sequence ID" value="MFC3760892.1"/>
    <property type="molecule type" value="Genomic_DNA"/>
</dbReference>
<dbReference type="SMART" id="SM00347">
    <property type="entry name" value="HTH_MARR"/>
    <property type="match status" value="1"/>
</dbReference>
<dbReference type="InterPro" id="IPR036388">
    <property type="entry name" value="WH-like_DNA-bd_sf"/>
</dbReference>
<dbReference type="InterPro" id="IPR000835">
    <property type="entry name" value="HTH_MarR-typ"/>
</dbReference>
<dbReference type="Gene3D" id="1.10.10.10">
    <property type="entry name" value="Winged helix-like DNA-binding domain superfamily/Winged helix DNA-binding domain"/>
    <property type="match status" value="1"/>
</dbReference>
<dbReference type="SUPFAM" id="SSF46785">
    <property type="entry name" value="Winged helix' DNA-binding domain"/>
    <property type="match status" value="1"/>
</dbReference>
<evidence type="ECO:0000259" key="1">
    <source>
        <dbReference type="PROSITE" id="PS50995"/>
    </source>
</evidence>
<reference evidence="3" key="1">
    <citation type="journal article" date="2019" name="Int. J. Syst. Evol. Microbiol.">
        <title>The Global Catalogue of Microorganisms (GCM) 10K type strain sequencing project: providing services to taxonomists for standard genome sequencing and annotation.</title>
        <authorList>
            <consortium name="The Broad Institute Genomics Platform"/>
            <consortium name="The Broad Institute Genome Sequencing Center for Infectious Disease"/>
            <person name="Wu L."/>
            <person name="Ma J."/>
        </authorList>
    </citation>
    <scope>NUCLEOTIDE SEQUENCE [LARGE SCALE GENOMIC DNA]</scope>
    <source>
        <strain evidence="3">CGMCC 4.7241</strain>
    </source>
</reference>
<feature type="domain" description="HTH marR-type" evidence="1">
    <location>
        <begin position="15"/>
        <end position="147"/>
    </location>
</feature>
<dbReference type="PANTHER" id="PTHR33164">
    <property type="entry name" value="TRANSCRIPTIONAL REGULATOR, MARR FAMILY"/>
    <property type="match status" value="1"/>
</dbReference>
<accession>A0ABV7Y6Z5</accession>
<dbReference type="PRINTS" id="PR00598">
    <property type="entry name" value="HTHMARR"/>
</dbReference>
<sequence length="154" mass="16842">MSNNTSQSSDTVPSALVTVEYVMFAAHYLRTTLNAQLAEARTSVPRTRLLTALRGDEPRRMGDVAAMLGVTGRTLTVLTDALEQEGLLTRLADPNDRRATLLALTGAGREQLTCSHQVRMDQSERAVENLTEKERQTLVRLVGKLTGGRTPDCC</sequence>
<dbReference type="Pfam" id="PF01047">
    <property type="entry name" value="MarR"/>
    <property type="match status" value="1"/>
</dbReference>
<dbReference type="PANTHER" id="PTHR33164:SF43">
    <property type="entry name" value="HTH-TYPE TRANSCRIPTIONAL REPRESSOR YETL"/>
    <property type="match status" value="1"/>
</dbReference>
<dbReference type="InterPro" id="IPR036390">
    <property type="entry name" value="WH_DNA-bd_sf"/>
</dbReference>
<keyword evidence="3" id="KW-1185">Reference proteome</keyword>
<proteinExistence type="predicted"/>
<evidence type="ECO:0000313" key="3">
    <source>
        <dbReference type="Proteomes" id="UP001595699"/>
    </source>
</evidence>
<evidence type="ECO:0000313" key="2">
    <source>
        <dbReference type="EMBL" id="MFC3760892.1"/>
    </source>
</evidence>
<comment type="caution">
    <text evidence="2">The sequence shown here is derived from an EMBL/GenBank/DDBJ whole genome shotgun (WGS) entry which is preliminary data.</text>
</comment>
<gene>
    <name evidence="2" type="ORF">ACFOUW_08575</name>
</gene>